<dbReference type="Proteomes" id="UP000199060">
    <property type="component" value="Unassembled WGS sequence"/>
</dbReference>
<evidence type="ECO:0000313" key="2">
    <source>
        <dbReference type="Proteomes" id="UP000199060"/>
    </source>
</evidence>
<proteinExistence type="predicted"/>
<accession>A0A1G6XYQ0</accession>
<dbReference type="EMBL" id="FNAC01000073">
    <property type="protein sequence ID" value="SDD83162.1"/>
    <property type="molecule type" value="Genomic_DNA"/>
</dbReference>
<gene>
    <name evidence="1" type="ORF">SAMN04488104_10732</name>
</gene>
<evidence type="ECO:0008006" key="3">
    <source>
        <dbReference type="Google" id="ProtNLM"/>
    </source>
</evidence>
<sequence length="46" mass="5500">MSISILYVRTSTLDQRTDRQRVNESEFDKVIEDKCEHTPIVRTEFI</sequence>
<keyword evidence="2" id="KW-1185">Reference proteome</keyword>
<reference evidence="2" key="1">
    <citation type="submission" date="2016-10" db="EMBL/GenBank/DDBJ databases">
        <authorList>
            <person name="Varghese N."/>
            <person name="Submissions S."/>
        </authorList>
    </citation>
    <scope>NUCLEOTIDE SEQUENCE [LARGE SCALE GENOMIC DNA]</scope>
    <source>
        <strain evidence="2">DSM 23095</strain>
    </source>
</reference>
<organism evidence="1 2">
    <name type="scientific">Algoriphagus faecimaris</name>
    <dbReference type="NCBI Taxonomy" id="686796"/>
    <lineage>
        <taxon>Bacteria</taxon>
        <taxon>Pseudomonadati</taxon>
        <taxon>Bacteroidota</taxon>
        <taxon>Cytophagia</taxon>
        <taxon>Cytophagales</taxon>
        <taxon>Cyclobacteriaceae</taxon>
        <taxon>Algoriphagus</taxon>
    </lineage>
</organism>
<name>A0A1G6XYQ0_9BACT</name>
<evidence type="ECO:0000313" key="1">
    <source>
        <dbReference type="EMBL" id="SDD83162.1"/>
    </source>
</evidence>
<dbReference type="AlphaFoldDB" id="A0A1G6XYQ0"/>
<dbReference type="RefSeq" id="WP_169712813.1">
    <property type="nucleotide sequence ID" value="NZ_FNAC01000073.1"/>
</dbReference>
<protein>
    <recommendedName>
        <fullName evidence="3">Resolvase, N terminal domain</fullName>
    </recommendedName>
</protein>